<comment type="similarity">
    <text evidence="3 6">Belongs to the glucosamine/galactosamine-6-phosphate isomerase family. 6-phosphogluconolactonase subfamily.</text>
</comment>
<dbReference type="FunFam" id="3.40.50.1360:FF:000005">
    <property type="entry name" value="6-phosphogluconolactonase"/>
    <property type="match status" value="1"/>
</dbReference>
<dbReference type="OrthoDB" id="432544at2759"/>
<protein>
    <recommendedName>
        <fullName evidence="4 6">6-phosphogluconolactonase</fullName>
        <shortName evidence="6">6PGL</shortName>
        <ecNumber evidence="4 6">3.1.1.31</ecNumber>
    </recommendedName>
</protein>
<dbReference type="GO" id="GO:0017057">
    <property type="term" value="F:6-phosphogluconolactonase activity"/>
    <property type="evidence" value="ECO:0007669"/>
    <property type="project" value="UniProtKB-UniRule"/>
</dbReference>
<reference evidence="8 9" key="1">
    <citation type="submission" date="2020-02" db="EMBL/GenBank/DDBJ databases">
        <authorList>
            <person name="Ferguson B K."/>
        </authorList>
    </citation>
    <scope>NUCLEOTIDE SEQUENCE [LARGE SCALE GENOMIC DNA]</scope>
</reference>
<dbReference type="Gene3D" id="3.40.50.1360">
    <property type="match status" value="1"/>
</dbReference>
<dbReference type="InterPro" id="IPR037171">
    <property type="entry name" value="NagB/RpiA_transferase-like"/>
</dbReference>
<dbReference type="CDD" id="cd01400">
    <property type="entry name" value="6PGL"/>
    <property type="match status" value="1"/>
</dbReference>
<dbReference type="Pfam" id="PF01182">
    <property type="entry name" value="Glucosamine_iso"/>
    <property type="match status" value="1"/>
</dbReference>
<dbReference type="EC" id="3.1.1.31" evidence="4 6"/>
<comment type="function">
    <text evidence="6">Hydrolysis of 6-phosphogluconolactone to 6-phosphogluconate.</text>
</comment>
<dbReference type="NCBIfam" id="TIGR01198">
    <property type="entry name" value="pgl"/>
    <property type="match status" value="1"/>
</dbReference>
<gene>
    <name evidence="8" type="ORF">TBRA_LOCUS8878</name>
</gene>
<organism evidence="8 9">
    <name type="scientific">Trichogramma brassicae</name>
    <dbReference type="NCBI Taxonomy" id="86971"/>
    <lineage>
        <taxon>Eukaryota</taxon>
        <taxon>Metazoa</taxon>
        <taxon>Ecdysozoa</taxon>
        <taxon>Arthropoda</taxon>
        <taxon>Hexapoda</taxon>
        <taxon>Insecta</taxon>
        <taxon>Pterygota</taxon>
        <taxon>Neoptera</taxon>
        <taxon>Endopterygota</taxon>
        <taxon>Hymenoptera</taxon>
        <taxon>Apocrita</taxon>
        <taxon>Proctotrupomorpha</taxon>
        <taxon>Chalcidoidea</taxon>
        <taxon>Trichogrammatidae</taxon>
        <taxon>Trichogramma</taxon>
    </lineage>
</organism>
<evidence type="ECO:0000313" key="8">
    <source>
        <dbReference type="EMBL" id="CAB0037041.1"/>
    </source>
</evidence>
<evidence type="ECO:0000256" key="5">
    <source>
        <dbReference type="ARBA" id="ARBA00022801"/>
    </source>
</evidence>
<evidence type="ECO:0000256" key="2">
    <source>
        <dbReference type="ARBA" id="ARBA00004961"/>
    </source>
</evidence>
<evidence type="ECO:0000256" key="4">
    <source>
        <dbReference type="ARBA" id="ARBA00013198"/>
    </source>
</evidence>
<dbReference type="PANTHER" id="PTHR11054:SF0">
    <property type="entry name" value="6-PHOSPHOGLUCONOLACTONASE"/>
    <property type="match status" value="1"/>
</dbReference>
<keyword evidence="9" id="KW-1185">Reference proteome</keyword>
<dbReference type="AlphaFoldDB" id="A0A6H5IN78"/>
<dbReference type="InterPro" id="IPR006148">
    <property type="entry name" value="Glc/Gal-6P_isomerase"/>
</dbReference>
<dbReference type="InterPro" id="IPR039104">
    <property type="entry name" value="6PGL"/>
</dbReference>
<evidence type="ECO:0000256" key="6">
    <source>
        <dbReference type="RuleBase" id="RU365095"/>
    </source>
</evidence>
<dbReference type="GO" id="GO:0006098">
    <property type="term" value="P:pentose-phosphate shunt"/>
    <property type="evidence" value="ECO:0007669"/>
    <property type="project" value="UniProtKB-UniPathway"/>
</dbReference>
<accession>A0A6H5IN78</accession>
<evidence type="ECO:0000259" key="7">
    <source>
        <dbReference type="Pfam" id="PF01182"/>
    </source>
</evidence>
<dbReference type="GO" id="GO:0005975">
    <property type="term" value="P:carbohydrate metabolic process"/>
    <property type="evidence" value="ECO:0007669"/>
    <property type="project" value="UniProtKB-UniRule"/>
</dbReference>
<comment type="catalytic activity">
    <reaction evidence="1 6">
        <text>6-phospho-D-glucono-1,5-lactone + H2O = 6-phospho-D-gluconate + H(+)</text>
        <dbReference type="Rhea" id="RHEA:12556"/>
        <dbReference type="ChEBI" id="CHEBI:15377"/>
        <dbReference type="ChEBI" id="CHEBI:15378"/>
        <dbReference type="ChEBI" id="CHEBI:57955"/>
        <dbReference type="ChEBI" id="CHEBI:58759"/>
        <dbReference type="EC" id="3.1.1.31"/>
    </reaction>
</comment>
<proteinExistence type="inferred from homology"/>
<sequence>MSEPTSSLSETLIEPDASGVVTRLAQILERYATDVIEAEDIFKIGLSGGSLVKFLSEGLPLVKTDWSKWRFFFCDERIVSFENTESTFGLYRASLIGKIPITEDQFIKIDPQLTAEDAARDYIKQMTLYFPPDSIPRFDVLLLGMGPDGHTCSLFPNHRLLEETSLWVCPINDSPKPPPSRITLTFPVINNAKACIFAVTGAGKKEMVKRILKDKENLPAARVQPTHGTLYWILDKEAAGGL</sequence>
<dbReference type="SUPFAM" id="SSF100950">
    <property type="entry name" value="NagB/RpiA/CoA transferase-like"/>
    <property type="match status" value="1"/>
</dbReference>
<dbReference type="EMBL" id="CADCXV010000841">
    <property type="protein sequence ID" value="CAB0037041.1"/>
    <property type="molecule type" value="Genomic_DNA"/>
</dbReference>
<dbReference type="InterPro" id="IPR005900">
    <property type="entry name" value="6-phosphogluconolactonase_DevB"/>
</dbReference>
<dbReference type="Proteomes" id="UP000479190">
    <property type="component" value="Unassembled WGS sequence"/>
</dbReference>
<dbReference type="UniPathway" id="UPA00115">
    <property type="reaction ID" value="UER00409"/>
</dbReference>
<dbReference type="PANTHER" id="PTHR11054">
    <property type="entry name" value="6-PHOSPHOGLUCONOLACTONASE"/>
    <property type="match status" value="1"/>
</dbReference>
<comment type="pathway">
    <text evidence="2 6">Carbohydrate degradation; pentose phosphate pathway; D-ribulose 5-phosphate from D-glucose 6-phosphate (oxidative stage): step 2/3.</text>
</comment>
<feature type="domain" description="Glucosamine/galactosamine-6-phosphate isomerase" evidence="7">
    <location>
        <begin position="16"/>
        <end position="232"/>
    </location>
</feature>
<name>A0A6H5IN78_9HYME</name>
<evidence type="ECO:0000256" key="3">
    <source>
        <dbReference type="ARBA" id="ARBA00010662"/>
    </source>
</evidence>
<evidence type="ECO:0000256" key="1">
    <source>
        <dbReference type="ARBA" id="ARBA00000832"/>
    </source>
</evidence>
<keyword evidence="5 6" id="KW-0378">Hydrolase</keyword>
<evidence type="ECO:0000313" key="9">
    <source>
        <dbReference type="Proteomes" id="UP000479190"/>
    </source>
</evidence>